<keyword evidence="7 9" id="KW-1133">Transmembrane helix</keyword>
<evidence type="ECO:0000256" key="4">
    <source>
        <dbReference type="ARBA" id="ARBA00022475"/>
    </source>
</evidence>
<evidence type="ECO:0000256" key="5">
    <source>
        <dbReference type="ARBA" id="ARBA00022573"/>
    </source>
</evidence>
<organism evidence="10 11">
    <name type="scientific">Sedimentibacter hydroxybenzoicus DSM 7310</name>
    <dbReference type="NCBI Taxonomy" id="1123245"/>
    <lineage>
        <taxon>Bacteria</taxon>
        <taxon>Bacillati</taxon>
        <taxon>Bacillota</taxon>
        <taxon>Tissierellia</taxon>
        <taxon>Sedimentibacter</taxon>
    </lineage>
</organism>
<evidence type="ECO:0000313" key="11">
    <source>
        <dbReference type="Proteomes" id="UP000611629"/>
    </source>
</evidence>
<dbReference type="GO" id="GO:0009236">
    <property type="term" value="P:cobalamin biosynthetic process"/>
    <property type="evidence" value="ECO:0007669"/>
    <property type="project" value="UniProtKB-UniRule"/>
</dbReference>
<feature type="transmembrane region" description="Helical" evidence="9">
    <location>
        <begin position="154"/>
        <end position="175"/>
    </location>
</feature>
<comment type="similarity">
    <text evidence="3 9">Belongs to the CobD/CbiB family.</text>
</comment>
<keyword evidence="4 9" id="KW-1003">Cell membrane</keyword>
<evidence type="ECO:0000256" key="1">
    <source>
        <dbReference type="ARBA" id="ARBA00004651"/>
    </source>
</evidence>
<reference evidence="10" key="1">
    <citation type="submission" date="2020-07" db="EMBL/GenBank/DDBJ databases">
        <title>Genomic analysis of a strain of Sedimentibacter Hydroxybenzoicus DSM7310.</title>
        <authorList>
            <person name="Ma S."/>
        </authorList>
    </citation>
    <scope>NUCLEOTIDE SEQUENCE</scope>
    <source>
        <strain evidence="10">DSM 7310</strain>
    </source>
</reference>
<comment type="function">
    <text evidence="9">Converts cobyric acid to cobinamide by the addition of aminopropanol on the F carboxylic group.</text>
</comment>
<feature type="transmembrane region" description="Helical" evidence="9">
    <location>
        <begin position="53"/>
        <end position="73"/>
    </location>
</feature>
<comment type="pathway">
    <text evidence="2 9">Cofactor biosynthesis; adenosylcobalamin biosynthesis.</text>
</comment>
<sequence>MLTLIIGYLLDLIFGDPQGFPHPIRLIGKLIYRVEKYLRDKCKSNDDERKAGVVLWLTVVIISFLIPFIILLFVYKFSYILGIIVESVMIYFILAAKSLRVESMKVYTGLVNNNIIEARRYLSYIVGRDTENLDASSISRAAVETVAENTSDGVIAPMLFVILGGAPLGFMYKAINTLDSMVGYKNEKYINMGRFSAIADDVANYIPARISAYLMILASMILKMDYKSACKIYKRDRYNHNSPNSAHTEAVCAGSLNIMLGGDSFYGGVPVHKPTIGDNIREIETEDIRRANNLMYVTSAMCLILGSIILSL</sequence>
<accession>A0A974BMR5</accession>
<keyword evidence="6 9" id="KW-0812">Transmembrane</keyword>
<keyword evidence="8 9" id="KW-0472">Membrane</keyword>
<name>A0A974BMR5_SEDHY</name>
<feature type="transmembrane region" description="Helical" evidence="9">
    <location>
        <begin position="79"/>
        <end position="96"/>
    </location>
</feature>
<evidence type="ECO:0000256" key="7">
    <source>
        <dbReference type="ARBA" id="ARBA00022989"/>
    </source>
</evidence>
<dbReference type="InterPro" id="IPR004485">
    <property type="entry name" value="Cobalamin_biosynth_CobD/CbiB"/>
</dbReference>
<feature type="transmembrane region" description="Helical" evidence="9">
    <location>
        <begin position="202"/>
        <end position="222"/>
    </location>
</feature>
<dbReference type="HAMAP" id="MF_00024">
    <property type="entry name" value="CobD_CbiB"/>
    <property type="match status" value="1"/>
</dbReference>
<evidence type="ECO:0000256" key="2">
    <source>
        <dbReference type="ARBA" id="ARBA00004953"/>
    </source>
</evidence>
<dbReference type="GO" id="GO:0005886">
    <property type="term" value="C:plasma membrane"/>
    <property type="evidence" value="ECO:0007669"/>
    <property type="project" value="UniProtKB-SubCell"/>
</dbReference>
<evidence type="ECO:0000256" key="9">
    <source>
        <dbReference type="HAMAP-Rule" id="MF_00024"/>
    </source>
</evidence>
<dbReference type="NCBIfam" id="TIGR00380">
    <property type="entry name" value="cobal_cbiB"/>
    <property type="match status" value="1"/>
</dbReference>
<evidence type="ECO:0000313" key="10">
    <source>
        <dbReference type="EMBL" id="NYB75731.1"/>
    </source>
</evidence>
<dbReference type="PANTHER" id="PTHR34308:SF1">
    <property type="entry name" value="COBALAMIN BIOSYNTHESIS PROTEIN CBIB"/>
    <property type="match status" value="1"/>
</dbReference>
<evidence type="ECO:0000256" key="6">
    <source>
        <dbReference type="ARBA" id="ARBA00022692"/>
    </source>
</evidence>
<comment type="caution">
    <text evidence="10">The sequence shown here is derived from an EMBL/GenBank/DDBJ whole genome shotgun (WGS) entry which is preliminary data.</text>
</comment>
<dbReference type="PANTHER" id="PTHR34308">
    <property type="entry name" value="COBALAMIN BIOSYNTHESIS PROTEIN CBIB"/>
    <property type="match status" value="1"/>
</dbReference>
<dbReference type="Proteomes" id="UP000611629">
    <property type="component" value="Unassembled WGS sequence"/>
</dbReference>
<gene>
    <name evidence="9 10" type="primary">cobD</name>
    <name evidence="10" type="ORF">HZF24_16400</name>
</gene>
<evidence type="ECO:0000256" key="3">
    <source>
        <dbReference type="ARBA" id="ARBA00006263"/>
    </source>
</evidence>
<dbReference type="Pfam" id="PF03186">
    <property type="entry name" value="CobD_Cbib"/>
    <property type="match status" value="1"/>
</dbReference>
<proteinExistence type="inferred from homology"/>
<dbReference type="GO" id="GO:0048472">
    <property type="term" value="F:threonine-phosphate decarboxylase activity"/>
    <property type="evidence" value="ECO:0007669"/>
    <property type="project" value="InterPro"/>
</dbReference>
<feature type="transmembrane region" description="Helical" evidence="9">
    <location>
        <begin position="294"/>
        <end position="311"/>
    </location>
</feature>
<dbReference type="EMBL" id="JACBNQ010000027">
    <property type="protein sequence ID" value="NYB75731.1"/>
    <property type="molecule type" value="Genomic_DNA"/>
</dbReference>
<dbReference type="RefSeq" id="WP_179239450.1">
    <property type="nucleotide sequence ID" value="NZ_JACBNQ010000027.1"/>
</dbReference>
<dbReference type="AlphaFoldDB" id="A0A974BMR5"/>
<evidence type="ECO:0000256" key="8">
    <source>
        <dbReference type="ARBA" id="ARBA00023136"/>
    </source>
</evidence>
<comment type="subcellular location">
    <subcellularLocation>
        <location evidence="1 9">Cell membrane</location>
        <topology evidence="1 9">Multi-pass membrane protein</topology>
    </subcellularLocation>
</comment>
<keyword evidence="5 9" id="KW-0169">Cobalamin biosynthesis</keyword>
<keyword evidence="11" id="KW-1185">Reference proteome</keyword>
<dbReference type="GO" id="GO:0015420">
    <property type="term" value="F:ABC-type vitamin B12 transporter activity"/>
    <property type="evidence" value="ECO:0007669"/>
    <property type="project" value="UniProtKB-UniRule"/>
</dbReference>
<protein>
    <recommendedName>
        <fullName evidence="9">Cobalamin biosynthesis protein CobD</fullName>
    </recommendedName>
</protein>